<organism evidence="5 6">
    <name type="scientific">Lophium mytilinum</name>
    <dbReference type="NCBI Taxonomy" id="390894"/>
    <lineage>
        <taxon>Eukaryota</taxon>
        <taxon>Fungi</taxon>
        <taxon>Dikarya</taxon>
        <taxon>Ascomycota</taxon>
        <taxon>Pezizomycotina</taxon>
        <taxon>Dothideomycetes</taxon>
        <taxon>Pleosporomycetidae</taxon>
        <taxon>Mytilinidiales</taxon>
        <taxon>Mytilinidiaceae</taxon>
        <taxon>Lophium</taxon>
    </lineage>
</organism>
<keyword evidence="2 5" id="KW-0808">Transferase</keyword>
<evidence type="ECO:0000256" key="3">
    <source>
        <dbReference type="ARBA" id="ARBA00022691"/>
    </source>
</evidence>
<evidence type="ECO:0000313" key="6">
    <source>
        <dbReference type="Proteomes" id="UP000799750"/>
    </source>
</evidence>
<dbReference type="InterPro" id="IPR036390">
    <property type="entry name" value="WH_DNA-bd_sf"/>
</dbReference>
<dbReference type="InterPro" id="IPR029063">
    <property type="entry name" value="SAM-dependent_MTases_sf"/>
</dbReference>
<dbReference type="GO" id="GO:0032259">
    <property type="term" value="P:methylation"/>
    <property type="evidence" value="ECO:0007669"/>
    <property type="project" value="UniProtKB-KW"/>
</dbReference>
<dbReference type="Gene3D" id="1.10.10.10">
    <property type="entry name" value="Winged helix-like DNA-binding domain superfamily/Winged helix DNA-binding domain"/>
    <property type="match status" value="1"/>
</dbReference>
<protein>
    <submittedName>
        <fullName evidence="5">Putative O-methyltransferase</fullName>
    </submittedName>
</protein>
<dbReference type="SUPFAM" id="SSF46785">
    <property type="entry name" value="Winged helix' DNA-binding domain"/>
    <property type="match status" value="1"/>
</dbReference>
<dbReference type="PANTHER" id="PTHR43712">
    <property type="entry name" value="PUTATIVE (AFU_ORTHOLOGUE AFUA_4G14580)-RELATED"/>
    <property type="match status" value="1"/>
</dbReference>
<dbReference type="GO" id="GO:0008171">
    <property type="term" value="F:O-methyltransferase activity"/>
    <property type="evidence" value="ECO:0007669"/>
    <property type="project" value="InterPro"/>
</dbReference>
<dbReference type="Proteomes" id="UP000799750">
    <property type="component" value="Unassembled WGS sequence"/>
</dbReference>
<dbReference type="PANTHER" id="PTHR43712:SF5">
    <property type="entry name" value="O-METHYLTRANSFERASE ASQN-RELATED"/>
    <property type="match status" value="1"/>
</dbReference>
<accession>A0A6A6R9G6</accession>
<feature type="domain" description="O-methyltransferase C-terminal" evidence="4">
    <location>
        <begin position="261"/>
        <end position="408"/>
    </location>
</feature>
<keyword evidence="6" id="KW-1185">Reference proteome</keyword>
<dbReference type="InterPro" id="IPR036388">
    <property type="entry name" value="WH-like_DNA-bd_sf"/>
</dbReference>
<evidence type="ECO:0000259" key="4">
    <source>
        <dbReference type="Pfam" id="PF00891"/>
    </source>
</evidence>
<name>A0A6A6R9G6_9PEZI</name>
<proteinExistence type="predicted"/>
<dbReference type="Gene3D" id="3.40.50.150">
    <property type="entry name" value="Vaccinia Virus protein VP39"/>
    <property type="match status" value="1"/>
</dbReference>
<evidence type="ECO:0000313" key="5">
    <source>
        <dbReference type="EMBL" id="KAF2501388.1"/>
    </source>
</evidence>
<dbReference type="Pfam" id="PF00891">
    <property type="entry name" value="Methyltransf_2"/>
    <property type="match status" value="1"/>
</dbReference>
<dbReference type="EMBL" id="MU004182">
    <property type="protein sequence ID" value="KAF2501388.1"/>
    <property type="molecule type" value="Genomic_DNA"/>
</dbReference>
<keyword evidence="3" id="KW-0949">S-adenosyl-L-methionine</keyword>
<dbReference type="AlphaFoldDB" id="A0A6A6R9G6"/>
<dbReference type="OrthoDB" id="1606438at2759"/>
<keyword evidence="1 5" id="KW-0489">Methyltransferase</keyword>
<dbReference type="SUPFAM" id="SSF53335">
    <property type="entry name" value="S-adenosyl-L-methionine-dependent methyltransferases"/>
    <property type="match status" value="1"/>
</dbReference>
<evidence type="ECO:0000256" key="1">
    <source>
        <dbReference type="ARBA" id="ARBA00022603"/>
    </source>
</evidence>
<evidence type="ECO:0000256" key="2">
    <source>
        <dbReference type="ARBA" id="ARBA00022679"/>
    </source>
</evidence>
<reference evidence="5" key="1">
    <citation type="journal article" date="2020" name="Stud. Mycol.">
        <title>101 Dothideomycetes genomes: a test case for predicting lifestyles and emergence of pathogens.</title>
        <authorList>
            <person name="Haridas S."/>
            <person name="Albert R."/>
            <person name="Binder M."/>
            <person name="Bloem J."/>
            <person name="Labutti K."/>
            <person name="Salamov A."/>
            <person name="Andreopoulos B."/>
            <person name="Baker S."/>
            <person name="Barry K."/>
            <person name="Bills G."/>
            <person name="Bluhm B."/>
            <person name="Cannon C."/>
            <person name="Castanera R."/>
            <person name="Culley D."/>
            <person name="Daum C."/>
            <person name="Ezra D."/>
            <person name="Gonzalez J."/>
            <person name="Henrissat B."/>
            <person name="Kuo A."/>
            <person name="Liang C."/>
            <person name="Lipzen A."/>
            <person name="Lutzoni F."/>
            <person name="Magnuson J."/>
            <person name="Mondo S."/>
            <person name="Nolan M."/>
            <person name="Ohm R."/>
            <person name="Pangilinan J."/>
            <person name="Park H.-J."/>
            <person name="Ramirez L."/>
            <person name="Alfaro M."/>
            <person name="Sun H."/>
            <person name="Tritt A."/>
            <person name="Yoshinaga Y."/>
            <person name="Zwiers L.-H."/>
            <person name="Turgeon B."/>
            <person name="Goodwin S."/>
            <person name="Spatafora J."/>
            <person name="Crous P."/>
            <person name="Grigoriev I."/>
        </authorList>
    </citation>
    <scope>NUCLEOTIDE SEQUENCE</scope>
    <source>
        <strain evidence="5">CBS 269.34</strain>
    </source>
</reference>
<sequence>MYSLTENFTELAAQIASNTAIITEYLKKNGLPEPDFTVDAAGELPQVPEVQEARLNLIDATSKLRHLATGADEYLRTESFIMHHDEAVLNVFTQFNVWSAVPQHGSAPVASIASTTGLPEEKLRRLLKHAFTMGLFAETSPGSWEIVHTGSSAYTYRNPLIKAWVGHNLEECLPASIRLPDALRKYTDSQEPAHCGVAVNFYPDAPSDTTLFNWFEAAREGEETGWRARRFGEAMASFSETGSADIAHVNAGFDWDSLGEATVVDIGGSIGHASIELASKHPKLKCIIQDFPELESRADALVPAALKSRVTFQAHNFFEPQPVVAEVYFLKHVLHDWSDKYAIKVLRQLVPVLKAGSRVILMECIVPPRGAVPDSIGRNISGLDLQMMVMANSKERNPEEWTKVVKEADERFDVKAFVQPPGSAAGVIEIVWKG</sequence>
<gene>
    <name evidence="5" type="ORF">BU16DRAFT_522357</name>
</gene>
<dbReference type="InterPro" id="IPR016461">
    <property type="entry name" value="COMT-like"/>
</dbReference>
<dbReference type="PROSITE" id="PS51683">
    <property type="entry name" value="SAM_OMT_II"/>
    <property type="match status" value="1"/>
</dbReference>
<dbReference type="InterPro" id="IPR001077">
    <property type="entry name" value="COMT_C"/>
</dbReference>
<dbReference type="CDD" id="cd02440">
    <property type="entry name" value="AdoMet_MTases"/>
    <property type="match status" value="1"/>
</dbReference>